<accession>A0A3N2DBY0</accession>
<dbReference type="Gene3D" id="3.40.50.1360">
    <property type="match status" value="1"/>
</dbReference>
<dbReference type="GO" id="GO:0030246">
    <property type="term" value="F:carbohydrate binding"/>
    <property type="evidence" value="ECO:0007669"/>
    <property type="project" value="InterPro"/>
</dbReference>
<dbReference type="AlphaFoldDB" id="A0A3N2DBY0"/>
<evidence type="ECO:0000313" key="8">
    <source>
        <dbReference type="Proteomes" id="UP000275356"/>
    </source>
</evidence>
<dbReference type="Pfam" id="PF04545">
    <property type="entry name" value="Sigma70_r4"/>
    <property type="match status" value="1"/>
</dbReference>
<dbReference type="PANTHER" id="PTHR34294:SF1">
    <property type="entry name" value="TRANSCRIPTIONAL REGULATOR LSRR"/>
    <property type="match status" value="1"/>
</dbReference>
<organism evidence="7 8">
    <name type="scientific">Salana multivorans</name>
    <dbReference type="NCBI Taxonomy" id="120377"/>
    <lineage>
        <taxon>Bacteria</taxon>
        <taxon>Bacillati</taxon>
        <taxon>Actinomycetota</taxon>
        <taxon>Actinomycetes</taxon>
        <taxon>Micrococcales</taxon>
        <taxon>Beutenbergiaceae</taxon>
        <taxon>Salana</taxon>
    </lineage>
</organism>
<keyword evidence="4" id="KW-0804">Transcription</keyword>
<dbReference type="GO" id="GO:0006352">
    <property type="term" value="P:DNA-templated transcription initiation"/>
    <property type="evidence" value="ECO:0007669"/>
    <property type="project" value="InterPro"/>
</dbReference>
<gene>
    <name evidence="7" type="ORF">EDD28_1906</name>
</gene>
<feature type="domain" description="RNA polymerase sigma-70 region 4" evidence="6">
    <location>
        <begin position="6"/>
        <end position="38"/>
    </location>
</feature>
<dbReference type="InterPro" id="IPR007630">
    <property type="entry name" value="RNA_pol_sigma70_r4"/>
</dbReference>
<dbReference type="Pfam" id="PF04198">
    <property type="entry name" value="Sugar-bind"/>
    <property type="match status" value="1"/>
</dbReference>
<feature type="domain" description="Sugar-binding" evidence="5">
    <location>
        <begin position="57"/>
        <end position="304"/>
    </location>
</feature>
<comment type="similarity">
    <text evidence="1">Belongs to the SorC transcriptional regulatory family.</text>
</comment>
<dbReference type="SUPFAM" id="SSF100950">
    <property type="entry name" value="NagB/RpiA/CoA transferase-like"/>
    <property type="match status" value="1"/>
</dbReference>
<evidence type="ECO:0000256" key="4">
    <source>
        <dbReference type="ARBA" id="ARBA00023163"/>
    </source>
</evidence>
<dbReference type="InterPro" id="IPR051054">
    <property type="entry name" value="SorC_transcr_regulators"/>
</dbReference>
<name>A0A3N2DBY0_9MICO</name>
<keyword evidence="8" id="KW-1185">Reference proteome</keyword>
<keyword evidence="3" id="KW-0238">DNA-binding</keyword>
<keyword evidence="2" id="KW-0805">Transcription regulation</keyword>
<dbReference type="InterPro" id="IPR037171">
    <property type="entry name" value="NagB/RpiA_transferase-like"/>
</dbReference>
<sequence length="307" mass="33096">MHEAATMYYLQDATMETVARKLGMSRSAVSRLLKAARENGMVRVRVQQPGSGNLVADRLQRTYGARVHVVPVRTPIAEHVRLDHVARYGAQLLQEWFTDGMTLGVAWGTTVAAIRQHLRPAPLREATVVQLNGAANTSASGLAYGTDLVSDIAAAFGATPEHFPVPAFFDYAETRDLMWRERSVRHVLGLQARADLALFGVGALAGPVSSHVYASGYLDDDDKAALQSAGVVGDVCTVFLRRDGSWEDIAINARGTGPNPRELRRIPRRVCVAAGLAKVLPLRAALLAGAITDVVIDEPSARRLAAL</sequence>
<dbReference type="GO" id="GO:0003677">
    <property type="term" value="F:DNA binding"/>
    <property type="evidence" value="ECO:0007669"/>
    <property type="project" value="UniProtKB-KW"/>
</dbReference>
<dbReference type="Proteomes" id="UP000275356">
    <property type="component" value="Unassembled WGS sequence"/>
</dbReference>
<dbReference type="Gene3D" id="1.10.10.60">
    <property type="entry name" value="Homeodomain-like"/>
    <property type="match status" value="1"/>
</dbReference>
<evidence type="ECO:0000259" key="6">
    <source>
        <dbReference type="Pfam" id="PF04545"/>
    </source>
</evidence>
<dbReference type="GO" id="GO:0003700">
    <property type="term" value="F:DNA-binding transcription factor activity"/>
    <property type="evidence" value="ECO:0007669"/>
    <property type="project" value="InterPro"/>
</dbReference>
<protein>
    <submittedName>
        <fullName evidence="7">Transcriptional regulator</fullName>
    </submittedName>
</protein>
<evidence type="ECO:0000313" key="7">
    <source>
        <dbReference type="EMBL" id="ROR97309.1"/>
    </source>
</evidence>
<reference evidence="7 8" key="1">
    <citation type="submission" date="2018-11" db="EMBL/GenBank/DDBJ databases">
        <title>Sequencing the genomes of 1000 actinobacteria strains.</title>
        <authorList>
            <person name="Klenk H.-P."/>
        </authorList>
    </citation>
    <scope>NUCLEOTIDE SEQUENCE [LARGE SCALE GENOMIC DNA]</scope>
    <source>
        <strain evidence="7 8">DSM 13521</strain>
    </source>
</reference>
<evidence type="ECO:0000259" key="5">
    <source>
        <dbReference type="Pfam" id="PF04198"/>
    </source>
</evidence>
<proteinExistence type="inferred from homology"/>
<dbReference type="EMBL" id="RKHQ01000001">
    <property type="protein sequence ID" value="ROR97309.1"/>
    <property type="molecule type" value="Genomic_DNA"/>
</dbReference>
<dbReference type="InterPro" id="IPR007324">
    <property type="entry name" value="Sugar-bd_dom_put"/>
</dbReference>
<evidence type="ECO:0000256" key="2">
    <source>
        <dbReference type="ARBA" id="ARBA00023015"/>
    </source>
</evidence>
<evidence type="ECO:0000256" key="3">
    <source>
        <dbReference type="ARBA" id="ARBA00023125"/>
    </source>
</evidence>
<evidence type="ECO:0000256" key="1">
    <source>
        <dbReference type="ARBA" id="ARBA00010466"/>
    </source>
</evidence>
<comment type="caution">
    <text evidence="7">The sequence shown here is derived from an EMBL/GenBank/DDBJ whole genome shotgun (WGS) entry which is preliminary data.</text>
</comment>
<dbReference type="PANTHER" id="PTHR34294">
    <property type="entry name" value="TRANSCRIPTIONAL REGULATOR-RELATED"/>
    <property type="match status" value="1"/>
</dbReference>